<evidence type="ECO:0000256" key="3">
    <source>
        <dbReference type="ARBA" id="ARBA00022553"/>
    </source>
</evidence>
<dbReference type="InterPro" id="IPR036097">
    <property type="entry name" value="HisK_dim/P_sf"/>
</dbReference>
<dbReference type="SUPFAM" id="SSF63829">
    <property type="entry name" value="Calcium-dependent phosphotriesterase"/>
    <property type="match status" value="3"/>
</dbReference>
<evidence type="ECO:0000313" key="8">
    <source>
        <dbReference type="EMBL" id="MBD0849282.1"/>
    </source>
</evidence>
<proteinExistence type="predicted"/>
<dbReference type="InterPro" id="IPR005467">
    <property type="entry name" value="His_kinase_dom"/>
</dbReference>
<dbReference type="Gene3D" id="2.60.40.10">
    <property type="entry name" value="Immunoglobulins"/>
    <property type="match status" value="1"/>
</dbReference>
<dbReference type="RefSeq" id="WP_188312413.1">
    <property type="nucleotide sequence ID" value="NZ_JABTCG010000001.1"/>
</dbReference>
<organism evidence="8 9">
    <name type="scientific">Maribacter arenosus</name>
    <dbReference type="NCBI Taxonomy" id="1854708"/>
    <lineage>
        <taxon>Bacteria</taxon>
        <taxon>Pseudomonadati</taxon>
        <taxon>Bacteroidota</taxon>
        <taxon>Flavobacteriia</taxon>
        <taxon>Flavobacteriales</taxon>
        <taxon>Flavobacteriaceae</taxon>
        <taxon>Maribacter</taxon>
    </lineage>
</organism>
<dbReference type="Pfam" id="PF07494">
    <property type="entry name" value="Reg_prop"/>
    <property type="match status" value="4"/>
</dbReference>
<evidence type="ECO:0000256" key="4">
    <source>
        <dbReference type="SAM" id="Coils"/>
    </source>
</evidence>
<comment type="catalytic activity">
    <reaction evidence="1">
        <text>ATP + protein L-histidine = ADP + protein N-phospho-L-histidine.</text>
        <dbReference type="EC" id="2.7.13.3"/>
    </reaction>
</comment>
<feature type="coiled-coil region" evidence="4">
    <location>
        <begin position="992"/>
        <end position="1072"/>
    </location>
</feature>
<dbReference type="EMBL" id="JABTCG010000001">
    <property type="protein sequence ID" value="MBD0849282.1"/>
    <property type="molecule type" value="Genomic_DNA"/>
</dbReference>
<evidence type="ECO:0000256" key="6">
    <source>
        <dbReference type="SAM" id="SignalP"/>
    </source>
</evidence>
<evidence type="ECO:0000256" key="1">
    <source>
        <dbReference type="ARBA" id="ARBA00000085"/>
    </source>
</evidence>
<dbReference type="CDD" id="cd00082">
    <property type="entry name" value="HisKA"/>
    <property type="match status" value="1"/>
</dbReference>
<dbReference type="Gene3D" id="1.10.287.130">
    <property type="match status" value="1"/>
</dbReference>
<dbReference type="SUPFAM" id="SSF47384">
    <property type="entry name" value="Homodimeric domain of signal transducing histidine kinase"/>
    <property type="match status" value="1"/>
</dbReference>
<feature type="signal peptide" evidence="6">
    <location>
        <begin position="1"/>
        <end position="21"/>
    </location>
</feature>
<protein>
    <recommendedName>
        <fullName evidence="2">histidine kinase</fullName>
        <ecNumber evidence="2">2.7.13.3</ecNumber>
    </recommendedName>
</protein>
<sequence length="1279" mass="143639">MRIKPILLIASIGLSTLMAFSQSGTQQIDPSYLSISEGLASPNVQDVMQDSYGLIWIATTNGVQKYDGYRFETFKTIPGEATSLMNNNAWGLEEDADHNIWVASDFGISKYDRKKNGFINYPFGEIFNIPPNGGRVFNIFKDSEQRLWATSQFMELLVYDPITDQWKFAPYVIPNVEEPVHYGMSIAITEDAEGGIWFGSTVYGLMHMAKNETAFRPVTSEQWGDFDFVNPENSITSLFTDANDTLWITTRTGVYKYDLKSGGLKTIKEYDEDAQSPWNNWNRILSDHQGNIWIGNNFRGMLKFEGTSDSYKQITIAGKVQMRGHGWNITITDFMIDRSGIFWFGSAEAGLLKYDPINKPFMHLAHDDDDPFSISLNNVYGISASKKKPGFVYVGTRGGGLNIFDPKKQTFEKVSYKVVDDMFGGSVRSIAEDEDGSLWLGTWGDGLIKLDQNYRELKRYKYEPYTSNTISNNQVRAIKPDQEGKLWVGTNNGLNILDPKTGKFQRVVSKATKVYPQDLIEEIEQLSLTDQKIGIIDQVKDFENRSLPIEIETAGTYWVMSVGEGDEASMADWGWIENAAKDTIWDFGDFEDSFYAGGAYKNRIIIAPITLQPGSYALRYKTDDSHAYDKWNSDPPEHTSLYGIVLIKPSDGNQSMSFESQFSNNQQELVISGNNIADIEITDTYIWVSANGQGINRIDPVAKTVKYFIYEPDNKNSLSSNTVFDIFEDSRGMIWLATTEGINKLDPGTEKFTRYSEVDGLPTNLTEAILEGDNGEMWIATQNGLSQMVNNENLGKVTFINYNASDGLGGDIFLSLAATRATDGRFYFGGDHGLTTFSSVTANNVPPALIISDLLISNKSVLDMGEDNPLTNSLLNTENISLSHEQNNLSFEFAALHFANPNKNQYAHKLIGYDEDWIYDNRNFASYTNLDPGNYEIAIRASNAYGIWNEEGKTLSITISPPWWRSIWAYVLYASVLIIGFLIVDRFMRNRIKQKERERSRDKELAQAKEIEKAYSELKNTQSQLVQSEKMASLGELTAGIAHEIQNPLNFVNNFSEVNKELLQEMDEEIKKGNFDEVKALAKDVAENEDKIIFHGKRADGIVKGMLQHSRSSSGQKEPTDINTLADEYLRLAYHGLRAKDKSFNATLNTDFDDTIGKINIVPQDIGRVILNLITNAFYVVKEKKDQNTKGYEPTVTVSTKKQGNMVLVSVQDNGNGIPKEVLNKIFQPFFTTKPSGKGTGLGLSLSYDIVKVHGGELKVETKENEGTVFKISLPIESI</sequence>
<keyword evidence="5" id="KW-0472">Membrane</keyword>
<dbReference type="EC" id="2.7.13.3" evidence="2"/>
<dbReference type="PRINTS" id="PR00344">
    <property type="entry name" value="BCTRLSENSOR"/>
</dbReference>
<dbReference type="SMART" id="SM00387">
    <property type="entry name" value="HATPase_c"/>
    <property type="match status" value="1"/>
</dbReference>
<dbReference type="SUPFAM" id="SSF55874">
    <property type="entry name" value="ATPase domain of HSP90 chaperone/DNA topoisomerase II/histidine kinase"/>
    <property type="match status" value="1"/>
</dbReference>
<evidence type="ECO:0000313" key="9">
    <source>
        <dbReference type="Proteomes" id="UP000598350"/>
    </source>
</evidence>
<feature type="domain" description="Histidine kinase" evidence="7">
    <location>
        <begin position="1040"/>
        <end position="1278"/>
    </location>
</feature>
<comment type="caution">
    <text evidence="8">The sequence shown here is derived from an EMBL/GenBank/DDBJ whole genome shotgun (WGS) entry which is preliminary data.</text>
</comment>
<dbReference type="InterPro" id="IPR004358">
    <property type="entry name" value="Sig_transdc_His_kin-like_C"/>
</dbReference>
<keyword evidence="5" id="KW-0812">Transmembrane</keyword>
<evidence type="ECO:0000259" key="7">
    <source>
        <dbReference type="PROSITE" id="PS50109"/>
    </source>
</evidence>
<keyword evidence="3" id="KW-0597">Phosphoprotein</keyword>
<keyword evidence="9" id="KW-1185">Reference proteome</keyword>
<feature type="chain" id="PRO_5046973859" description="histidine kinase" evidence="6">
    <location>
        <begin position="22"/>
        <end position="1279"/>
    </location>
</feature>
<feature type="transmembrane region" description="Helical" evidence="5">
    <location>
        <begin position="963"/>
        <end position="984"/>
    </location>
</feature>
<dbReference type="InterPro" id="IPR003661">
    <property type="entry name" value="HisK_dim/P_dom"/>
</dbReference>
<dbReference type="Gene3D" id="2.130.10.10">
    <property type="entry name" value="YVTN repeat-like/Quinoprotein amine dehydrogenase"/>
    <property type="match status" value="3"/>
</dbReference>
<evidence type="ECO:0000256" key="5">
    <source>
        <dbReference type="SAM" id="Phobius"/>
    </source>
</evidence>
<dbReference type="InterPro" id="IPR011110">
    <property type="entry name" value="Reg_prop"/>
</dbReference>
<keyword evidence="6" id="KW-0732">Signal</keyword>
<dbReference type="Proteomes" id="UP000598350">
    <property type="component" value="Unassembled WGS sequence"/>
</dbReference>
<dbReference type="Gene3D" id="3.30.565.10">
    <property type="entry name" value="Histidine kinase-like ATPase, C-terminal domain"/>
    <property type="match status" value="1"/>
</dbReference>
<dbReference type="InterPro" id="IPR013783">
    <property type="entry name" value="Ig-like_fold"/>
</dbReference>
<dbReference type="Pfam" id="PF07495">
    <property type="entry name" value="Y_Y_Y"/>
    <property type="match status" value="1"/>
</dbReference>
<name>A0ABR7V9Q5_9FLAO</name>
<keyword evidence="5" id="KW-1133">Transmembrane helix</keyword>
<dbReference type="PANTHER" id="PTHR43547:SF2">
    <property type="entry name" value="HYBRID SIGNAL TRANSDUCTION HISTIDINE KINASE C"/>
    <property type="match status" value="1"/>
</dbReference>
<accession>A0ABR7V9Q5</accession>
<dbReference type="InterPro" id="IPR011123">
    <property type="entry name" value="Y_Y_Y"/>
</dbReference>
<dbReference type="Pfam" id="PF02518">
    <property type="entry name" value="HATPase_c"/>
    <property type="match status" value="1"/>
</dbReference>
<dbReference type="PROSITE" id="PS50109">
    <property type="entry name" value="HIS_KIN"/>
    <property type="match status" value="1"/>
</dbReference>
<reference evidence="8 9" key="1">
    <citation type="submission" date="2020-05" db="EMBL/GenBank/DDBJ databases">
        <title>The draft genome sequence of Maribacter arenosus CAU 1321.</title>
        <authorList>
            <person name="Mu L."/>
        </authorList>
    </citation>
    <scope>NUCLEOTIDE SEQUENCE [LARGE SCALE GENOMIC DNA]</scope>
    <source>
        <strain evidence="8 9">CAU 1321</strain>
    </source>
</reference>
<dbReference type="InterPro" id="IPR015943">
    <property type="entry name" value="WD40/YVTN_repeat-like_dom_sf"/>
</dbReference>
<gene>
    <name evidence="8" type="ORF">HPE63_01260</name>
</gene>
<dbReference type="InterPro" id="IPR036890">
    <property type="entry name" value="HATPase_C_sf"/>
</dbReference>
<evidence type="ECO:0000256" key="2">
    <source>
        <dbReference type="ARBA" id="ARBA00012438"/>
    </source>
</evidence>
<dbReference type="PANTHER" id="PTHR43547">
    <property type="entry name" value="TWO-COMPONENT HISTIDINE KINASE"/>
    <property type="match status" value="1"/>
</dbReference>
<keyword evidence="4" id="KW-0175">Coiled coil</keyword>
<dbReference type="InterPro" id="IPR003594">
    <property type="entry name" value="HATPase_dom"/>
</dbReference>